<feature type="compositionally biased region" description="Polar residues" evidence="16">
    <location>
        <begin position="1"/>
        <end position="15"/>
    </location>
</feature>
<reference evidence="19 20" key="1">
    <citation type="submission" date="2019-04" db="EMBL/GenBank/DDBJ databases">
        <title>Corynebacterium endometrii sp. nov., isolated from the uterus of a cow with endometritis.</title>
        <authorList>
            <person name="Ballas P."/>
            <person name="Ruckert C."/>
            <person name="Wagener K."/>
            <person name="Drillich M."/>
            <person name="Kaempfer P."/>
            <person name="Busse H.-J."/>
            <person name="Ehling-Schulz M."/>
        </authorList>
    </citation>
    <scope>NUCLEOTIDE SEQUENCE [LARGE SCALE GENOMIC DNA]</scope>
    <source>
        <strain evidence="19 20">LMM-1653</strain>
    </source>
</reference>
<dbReference type="GO" id="GO:0005524">
    <property type="term" value="F:ATP binding"/>
    <property type="evidence" value="ECO:0007669"/>
    <property type="project" value="UniProtKB-UniRule"/>
</dbReference>
<evidence type="ECO:0000256" key="11">
    <source>
        <dbReference type="ARBA" id="ARBA00023235"/>
    </source>
</evidence>
<evidence type="ECO:0000259" key="17">
    <source>
        <dbReference type="PROSITE" id="PS51198"/>
    </source>
</evidence>
<dbReference type="RefSeq" id="WP_136140710.1">
    <property type="nucleotide sequence ID" value="NZ_CP039247.1"/>
</dbReference>
<dbReference type="Gene3D" id="1.10.10.160">
    <property type="match status" value="1"/>
</dbReference>
<dbReference type="GO" id="GO:0043138">
    <property type="term" value="F:3'-5' DNA helicase activity"/>
    <property type="evidence" value="ECO:0007669"/>
    <property type="project" value="UniProtKB-EC"/>
</dbReference>
<evidence type="ECO:0000256" key="9">
    <source>
        <dbReference type="ARBA" id="ARBA00023125"/>
    </source>
</evidence>
<dbReference type="KEGG" id="cee:CENDO_03020"/>
<dbReference type="InterPro" id="IPR000212">
    <property type="entry name" value="DNA_helicase_UvrD/REP"/>
</dbReference>
<evidence type="ECO:0000256" key="13">
    <source>
        <dbReference type="ARBA" id="ARBA00034808"/>
    </source>
</evidence>
<gene>
    <name evidence="19" type="primary">pcrA</name>
    <name evidence="19" type="ORF">CENDO_03020</name>
</gene>
<dbReference type="EMBL" id="CP039247">
    <property type="protein sequence ID" value="QCB27902.1"/>
    <property type="molecule type" value="Genomic_DNA"/>
</dbReference>
<dbReference type="InterPro" id="IPR027417">
    <property type="entry name" value="P-loop_NTPase"/>
</dbReference>
<feature type="region of interest" description="Disordered" evidence="16">
    <location>
        <begin position="731"/>
        <end position="756"/>
    </location>
</feature>
<organism evidence="19 20">
    <name type="scientific">Corynebacterium endometrii</name>
    <dbReference type="NCBI Taxonomy" id="2488819"/>
    <lineage>
        <taxon>Bacteria</taxon>
        <taxon>Bacillati</taxon>
        <taxon>Actinomycetota</taxon>
        <taxon>Actinomycetes</taxon>
        <taxon>Mycobacteriales</taxon>
        <taxon>Corynebacteriaceae</taxon>
        <taxon>Corynebacterium</taxon>
    </lineage>
</organism>
<dbReference type="OrthoDB" id="5240387at2"/>
<dbReference type="GO" id="GO:0005829">
    <property type="term" value="C:cytosol"/>
    <property type="evidence" value="ECO:0007669"/>
    <property type="project" value="TreeGrafter"/>
</dbReference>
<dbReference type="InterPro" id="IPR038726">
    <property type="entry name" value="PDDEXK_AddAB-type"/>
</dbReference>
<evidence type="ECO:0000256" key="7">
    <source>
        <dbReference type="ARBA" id="ARBA00022839"/>
    </source>
</evidence>
<dbReference type="Pfam" id="PF12705">
    <property type="entry name" value="PDDEXK_1"/>
    <property type="match status" value="1"/>
</dbReference>
<dbReference type="InterPro" id="IPR013986">
    <property type="entry name" value="DExx_box_DNA_helicase_dom_sf"/>
</dbReference>
<keyword evidence="9" id="KW-0238">DNA-binding</keyword>
<evidence type="ECO:0000313" key="19">
    <source>
        <dbReference type="EMBL" id="QCB27902.1"/>
    </source>
</evidence>
<keyword evidence="8 15" id="KW-0067">ATP-binding</keyword>
<comment type="catalytic activity">
    <reaction evidence="12">
        <text>Couples ATP hydrolysis with the unwinding of duplex DNA by translocating in the 3'-5' direction.</text>
        <dbReference type="EC" id="5.6.2.4"/>
    </reaction>
</comment>
<feature type="binding site" evidence="15">
    <location>
        <begin position="72"/>
        <end position="79"/>
    </location>
    <ligand>
        <name>ATP</name>
        <dbReference type="ChEBI" id="CHEBI:30616"/>
    </ligand>
</feature>
<evidence type="ECO:0000256" key="5">
    <source>
        <dbReference type="ARBA" id="ARBA00022801"/>
    </source>
</evidence>
<dbReference type="Pfam" id="PF00580">
    <property type="entry name" value="UvrD-helicase"/>
    <property type="match status" value="1"/>
</dbReference>
<dbReference type="GO" id="GO:0033202">
    <property type="term" value="C:DNA helicase complex"/>
    <property type="evidence" value="ECO:0007669"/>
    <property type="project" value="TreeGrafter"/>
</dbReference>
<proteinExistence type="inferred from homology"/>
<evidence type="ECO:0000256" key="8">
    <source>
        <dbReference type="ARBA" id="ARBA00022840"/>
    </source>
</evidence>
<keyword evidence="5 15" id="KW-0378">Hydrolase</keyword>
<name>A0A4P7QE40_9CORY</name>
<dbReference type="GO" id="GO:0003677">
    <property type="term" value="F:DNA binding"/>
    <property type="evidence" value="ECO:0007669"/>
    <property type="project" value="UniProtKB-KW"/>
</dbReference>
<protein>
    <recommendedName>
        <fullName evidence="13">DNA 3'-5' helicase</fullName>
        <ecNumber evidence="13">5.6.2.4</ecNumber>
    </recommendedName>
</protein>
<dbReference type="Gene3D" id="3.40.50.300">
    <property type="entry name" value="P-loop containing nucleotide triphosphate hydrolases"/>
    <property type="match status" value="2"/>
</dbReference>
<keyword evidence="2" id="KW-0540">Nuclease</keyword>
<keyword evidence="7" id="KW-0269">Exonuclease</keyword>
<dbReference type="InterPro" id="IPR014016">
    <property type="entry name" value="UvrD-like_ATP-bd"/>
</dbReference>
<keyword evidence="6 15" id="KW-0347">Helicase</keyword>
<keyword evidence="10" id="KW-0234">DNA repair</keyword>
<dbReference type="Gene3D" id="3.90.320.10">
    <property type="match status" value="1"/>
</dbReference>
<dbReference type="InterPro" id="IPR014017">
    <property type="entry name" value="DNA_helicase_UvrD-like_C"/>
</dbReference>
<keyword evidence="3 15" id="KW-0547">Nucleotide-binding</keyword>
<evidence type="ECO:0000256" key="3">
    <source>
        <dbReference type="ARBA" id="ARBA00022741"/>
    </source>
</evidence>
<dbReference type="GO" id="GO:0004527">
    <property type="term" value="F:exonuclease activity"/>
    <property type="evidence" value="ECO:0007669"/>
    <property type="project" value="UniProtKB-KW"/>
</dbReference>
<evidence type="ECO:0000256" key="4">
    <source>
        <dbReference type="ARBA" id="ARBA00022763"/>
    </source>
</evidence>
<evidence type="ECO:0000259" key="18">
    <source>
        <dbReference type="PROSITE" id="PS51217"/>
    </source>
</evidence>
<dbReference type="Proteomes" id="UP000296352">
    <property type="component" value="Chromosome"/>
</dbReference>
<dbReference type="PANTHER" id="PTHR11070">
    <property type="entry name" value="UVRD / RECB / PCRA DNA HELICASE FAMILY MEMBER"/>
    <property type="match status" value="1"/>
</dbReference>
<dbReference type="AlphaFoldDB" id="A0A4P7QE40"/>
<evidence type="ECO:0000256" key="16">
    <source>
        <dbReference type="SAM" id="MobiDB-lite"/>
    </source>
</evidence>
<dbReference type="PROSITE" id="PS51217">
    <property type="entry name" value="UVRD_HELICASE_CTER"/>
    <property type="match status" value="1"/>
</dbReference>
<accession>A0A4P7QE40</accession>
<dbReference type="Pfam" id="PF13361">
    <property type="entry name" value="UvrD_C"/>
    <property type="match status" value="1"/>
</dbReference>
<dbReference type="InterPro" id="IPR011604">
    <property type="entry name" value="PDDEXK-like_dom_sf"/>
</dbReference>
<keyword evidence="4" id="KW-0227">DNA damage</keyword>
<evidence type="ECO:0000313" key="20">
    <source>
        <dbReference type="Proteomes" id="UP000296352"/>
    </source>
</evidence>
<dbReference type="GO" id="GO:0016887">
    <property type="term" value="F:ATP hydrolysis activity"/>
    <property type="evidence" value="ECO:0007669"/>
    <property type="project" value="RHEA"/>
</dbReference>
<sequence>MASQPHPVASSSRSAQAGFGGTARAYDPQATARAGVVLPPSPQVRLVAGEGAAPSRQWDCQLPREGRWRVRGVAGSGVSSLLIDTVIQALREGADPDGILVVASSKESGGKLRRELAAHLQDYAASNSMVRSVHSLAFALLRQAEESEREAGSGEALRLITGAEQDAVIQELLQGHAEAGGAGWPEYIRPALGFVGFARQLRDFLLRSVERGLGPGDLIELGQRHARPMWVSAGHFLREYEEVMALSGINSYSAAELVTQVLLRPGLTAGHTWHTIVVDDAQLLTPSSGTLITRLSETARLTVVAGDPDQAVFAFRGANSDFFEEFPADHELTLATPRRSGAPACISIVDSRAQQRDVLADSVRRRHLDDGVNWRDIAVIVRSSSEIGAVRRTLLAAGVPVHINPTDVVLAEQRLVSAILLALRAVNGEVTDAELEELITGPVGGADPVSLRRLIRGLRRFDPATRGITTLRGLLDGDLPDFQGLLAPRELAILERIRAVIRSGREAVAGRGSVEEIIWAVWSATGLAERLQAAALRGGATGSQADRDLDAMMAFFDAAGDFAERRPGAGIEAFTAFILDQELPTGVRDRRAAMPQAVSVLTAHGAVGYEFDTVVVIGAQEGAWPTLSETGSLLGQEDLIDLLDEGINPDIPVSHVARRLEEERRLFHVATTRHTGRLHIIAVNAPEGDEVLEPSRFIDEFAHVRVNYPDKLARARAAARYASQALGRELGLTFPEPEDGGPDGGRAEGPSAAPPVARELDDELDPLNVSVLSVPALVAQLRRVVCVGEEADAEHSAGRVYSEEEKRQAARQLARLAQAGVPGADPSGWWGARSTAGSRSLDSRGRLSPSKLEALLACPLRAVVGNLSEEESTPIALTRGSMAHAFLEAIGNGADPETAKSLTMEAFAGVQTAPTWQRETELEGFERLLDRTREWMESSRSAFELVGTEVPVKVELAPDVTITGYIDRLERTPSNGEYVVVDLKTGSTAPSAADAQANIQLAAYQLALSRAQIYQHPATGRVSLITAVGKSPESTSGLPRGGGVLVYPATSAVKVTTREQAPWEQEELQEFADKLPGLARQLHGPTLKAQLNPGCDSCSIRHICPLQPEGRMTTDAR</sequence>
<evidence type="ECO:0000256" key="6">
    <source>
        <dbReference type="ARBA" id="ARBA00022806"/>
    </source>
</evidence>
<dbReference type="PROSITE" id="PS51198">
    <property type="entry name" value="UVRD_HELICASE_ATP_BIND"/>
    <property type="match status" value="1"/>
</dbReference>
<keyword evidence="11" id="KW-0413">Isomerase</keyword>
<evidence type="ECO:0000256" key="12">
    <source>
        <dbReference type="ARBA" id="ARBA00034617"/>
    </source>
</evidence>
<comment type="catalytic activity">
    <reaction evidence="14">
        <text>ATP + H2O = ADP + phosphate + H(+)</text>
        <dbReference type="Rhea" id="RHEA:13065"/>
        <dbReference type="ChEBI" id="CHEBI:15377"/>
        <dbReference type="ChEBI" id="CHEBI:15378"/>
        <dbReference type="ChEBI" id="CHEBI:30616"/>
        <dbReference type="ChEBI" id="CHEBI:43474"/>
        <dbReference type="ChEBI" id="CHEBI:456216"/>
        <dbReference type="EC" id="5.6.2.4"/>
    </reaction>
</comment>
<comment type="similarity">
    <text evidence="1">Belongs to the helicase family. UvrD subfamily.</text>
</comment>
<evidence type="ECO:0000256" key="10">
    <source>
        <dbReference type="ARBA" id="ARBA00023204"/>
    </source>
</evidence>
<evidence type="ECO:0000256" key="2">
    <source>
        <dbReference type="ARBA" id="ARBA00022722"/>
    </source>
</evidence>
<evidence type="ECO:0000256" key="15">
    <source>
        <dbReference type="PROSITE-ProRule" id="PRU00560"/>
    </source>
</evidence>
<dbReference type="EC" id="5.6.2.4" evidence="13"/>
<evidence type="ECO:0000256" key="1">
    <source>
        <dbReference type="ARBA" id="ARBA00009922"/>
    </source>
</evidence>
<dbReference type="Gene3D" id="1.10.486.10">
    <property type="entry name" value="PCRA, domain 4"/>
    <property type="match status" value="1"/>
</dbReference>
<dbReference type="PANTHER" id="PTHR11070:SF59">
    <property type="entry name" value="DNA 3'-5' HELICASE"/>
    <property type="match status" value="1"/>
</dbReference>
<feature type="region of interest" description="Disordered" evidence="16">
    <location>
        <begin position="1"/>
        <end position="25"/>
    </location>
</feature>
<evidence type="ECO:0000256" key="14">
    <source>
        <dbReference type="ARBA" id="ARBA00048988"/>
    </source>
</evidence>
<dbReference type="SUPFAM" id="SSF52540">
    <property type="entry name" value="P-loop containing nucleoside triphosphate hydrolases"/>
    <property type="match status" value="1"/>
</dbReference>
<feature type="domain" description="UvrD-like helicase ATP-binding" evidence="17">
    <location>
        <begin position="51"/>
        <end position="366"/>
    </location>
</feature>
<keyword evidence="20" id="KW-1185">Reference proteome</keyword>
<dbReference type="GO" id="GO:0000725">
    <property type="term" value="P:recombinational repair"/>
    <property type="evidence" value="ECO:0007669"/>
    <property type="project" value="TreeGrafter"/>
</dbReference>
<feature type="domain" description="UvrD-like helicase C-terminal" evidence="18">
    <location>
        <begin position="313"/>
        <end position="608"/>
    </location>
</feature>